<dbReference type="Gene3D" id="1.10.287.210">
    <property type="match status" value="1"/>
</dbReference>
<dbReference type="Pfam" id="PF00429">
    <property type="entry name" value="TLV_coat"/>
    <property type="match status" value="1"/>
</dbReference>
<dbReference type="PANTHER" id="PTHR10424">
    <property type="entry name" value="VIRAL ENVELOPE PROTEIN"/>
    <property type="match status" value="1"/>
</dbReference>
<dbReference type="EMBL" id="JANPWB010000013">
    <property type="protein sequence ID" value="KAJ1104536.1"/>
    <property type="molecule type" value="Genomic_DNA"/>
</dbReference>
<dbReference type="Proteomes" id="UP001066276">
    <property type="component" value="Chromosome 9"/>
</dbReference>
<dbReference type="SUPFAM" id="SSF58069">
    <property type="entry name" value="Virus ectodomain"/>
    <property type="match status" value="1"/>
</dbReference>
<organism evidence="2 3">
    <name type="scientific">Pleurodeles waltl</name>
    <name type="common">Iberian ribbed newt</name>
    <dbReference type="NCBI Taxonomy" id="8319"/>
    <lineage>
        <taxon>Eukaryota</taxon>
        <taxon>Metazoa</taxon>
        <taxon>Chordata</taxon>
        <taxon>Craniata</taxon>
        <taxon>Vertebrata</taxon>
        <taxon>Euteleostomi</taxon>
        <taxon>Amphibia</taxon>
        <taxon>Batrachia</taxon>
        <taxon>Caudata</taxon>
        <taxon>Salamandroidea</taxon>
        <taxon>Salamandridae</taxon>
        <taxon>Pleurodelinae</taxon>
        <taxon>Pleurodeles</taxon>
    </lineage>
</organism>
<name>A0AAV7ML66_PLEWA</name>
<protein>
    <recommendedName>
        <fullName evidence="4">Glycoprotein</fullName>
    </recommendedName>
</protein>
<gene>
    <name evidence="2" type="ORF">NDU88_001947</name>
</gene>
<comment type="caution">
    <text evidence="2">The sequence shown here is derived from an EMBL/GenBank/DDBJ whole genome shotgun (WGS) entry which is preliminary data.</text>
</comment>
<evidence type="ECO:0000313" key="2">
    <source>
        <dbReference type="EMBL" id="KAJ1104536.1"/>
    </source>
</evidence>
<keyword evidence="1" id="KW-1133">Transmembrane helix</keyword>
<dbReference type="AlphaFoldDB" id="A0AAV7ML66"/>
<reference evidence="2" key="1">
    <citation type="journal article" date="2022" name="bioRxiv">
        <title>Sequencing and chromosome-scale assembly of the giantPleurodeles waltlgenome.</title>
        <authorList>
            <person name="Brown T."/>
            <person name="Elewa A."/>
            <person name="Iarovenko S."/>
            <person name="Subramanian E."/>
            <person name="Araus A.J."/>
            <person name="Petzold A."/>
            <person name="Susuki M."/>
            <person name="Suzuki K.-i.T."/>
            <person name="Hayashi T."/>
            <person name="Toyoda A."/>
            <person name="Oliveira C."/>
            <person name="Osipova E."/>
            <person name="Leigh N.D."/>
            <person name="Simon A."/>
            <person name="Yun M.H."/>
        </authorList>
    </citation>
    <scope>NUCLEOTIDE SEQUENCE</scope>
    <source>
        <strain evidence="2">20211129_DDA</strain>
        <tissue evidence="2">Liver</tissue>
    </source>
</reference>
<dbReference type="InterPro" id="IPR018154">
    <property type="entry name" value="TLV/ENV_coat_polyprotein"/>
</dbReference>
<evidence type="ECO:0000313" key="3">
    <source>
        <dbReference type="Proteomes" id="UP001066276"/>
    </source>
</evidence>
<feature type="transmembrane region" description="Helical" evidence="1">
    <location>
        <begin position="452"/>
        <end position="473"/>
    </location>
</feature>
<keyword evidence="1" id="KW-0472">Membrane</keyword>
<accession>A0AAV7ML66</accession>
<sequence length="519" mass="59680">MHGKNEKETNDATTSKPTIVTELTALKRLEQDERHLHDKKELSSNVFYRLLSEYVETMDAKDCYVCTQIPTSVVEGVTYHSMPLTYGITCSIVASRFYAQKDIHYFYTNYDVTFAYVPIIGHLSKIARDYYAKLMREFFEPMSPFHTAHAHRENLTCLLSPVEVEFLDRTDDRKNEMKEKLERELHERTSVDNYAFAAIKTQGKIALDTLHVGRFCIHRFPSYYDTVFVGTSECKHTYAFQSKWTFMLNGQDPVIPGVYYICGLNAYYRLPKGWYGRCYLGIVFPKVYQLDDLKKFPKLSESHRVQKRETASGVVGDIFGALIPSVGVILNSIKIRKLSTIVDNMLTKFSGAIIMMDAELAAERAMTLQNRLALDILLAKDGSVCKMLGTRHCCTYIPDSSGKIRTMLTNLTKESMDLKELKEPGVWEKVGKGFASVGNWLSNVWNGLLLKIVKGILIVLICLLGPWGIWKVIKIIKARNKRKREEKIENKMVEIYREKSKGTKRKRELTEVPNYYTEF</sequence>
<evidence type="ECO:0000256" key="1">
    <source>
        <dbReference type="SAM" id="Phobius"/>
    </source>
</evidence>
<proteinExistence type="predicted"/>
<keyword evidence="3" id="KW-1185">Reference proteome</keyword>
<evidence type="ECO:0008006" key="4">
    <source>
        <dbReference type="Google" id="ProtNLM"/>
    </source>
</evidence>
<keyword evidence="1" id="KW-0812">Transmembrane</keyword>